<organism evidence="6 7">
    <name type="scientific">candidate division WWE3 bacterium</name>
    <dbReference type="NCBI Taxonomy" id="2053526"/>
    <lineage>
        <taxon>Bacteria</taxon>
        <taxon>Katanobacteria</taxon>
    </lineage>
</organism>
<dbReference type="Pfam" id="PF09685">
    <property type="entry name" value="MamF_MmsF"/>
    <property type="match status" value="1"/>
</dbReference>
<protein>
    <recommendedName>
        <fullName evidence="8">DUF4870 domain-containing protein</fullName>
    </recommendedName>
</protein>
<evidence type="ECO:0000256" key="3">
    <source>
        <dbReference type="ARBA" id="ARBA00022989"/>
    </source>
</evidence>
<evidence type="ECO:0000256" key="2">
    <source>
        <dbReference type="ARBA" id="ARBA00022692"/>
    </source>
</evidence>
<feature type="transmembrane region" description="Helical" evidence="5">
    <location>
        <begin position="34"/>
        <end position="67"/>
    </location>
</feature>
<keyword evidence="4 5" id="KW-0472">Membrane</keyword>
<gene>
    <name evidence="6" type="ORF">KC571_04030</name>
</gene>
<dbReference type="Proteomes" id="UP000701698">
    <property type="component" value="Unassembled WGS sequence"/>
</dbReference>
<keyword evidence="2 5" id="KW-0812">Transmembrane</keyword>
<keyword evidence="3 5" id="KW-1133">Transmembrane helix</keyword>
<evidence type="ECO:0000313" key="6">
    <source>
        <dbReference type="EMBL" id="MCA9390548.1"/>
    </source>
</evidence>
<dbReference type="GO" id="GO:0016020">
    <property type="term" value="C:membrane"/>
    <property type="evidence" value="ECO:0007669"/>
    <property type="project" value="UniProtKB-SubCell"/>
</dbReference>
<dbReference type="AlphaFoldDB" id="A0A955LHG8"/>
<dbReference type="PANTHER" id="PTHR36460">
    <property type="entry name" value="UPF0132 DOMAIN PROTEIN (AFU_ORTHOLOGUE AFUA_3G10255)"/>
    <property type="match status" value="1"/>
</dbReference>
<reference evidence="6" key="2">
    <citation type="journal article" date="2021" name="Microbiome">
        <title>Successional dynamics and alternative stable states in a saline activated sludge microbial community over 9 years.</title>
        <authorList>
            <person name="Wang Y."/>
            <person name="Ye J."/>
            <person name="Ju F."/>
            <person name="Liu L."/>
            <person name="Boyd J.A."/>
            <person name="Deng Y."/>
            <person name="Parks D.H."/>
            <person name="Jiang X."/>
            <person name="Yin X."/>
            <person name="Woodcroft B.J."/>
            <person name="Tyson G.W."/>
            <person name="Hugenholtz P."/>
            <person name="Polz M.F."/>
            <person name="Zhang T."/>
        </authorList>
    </citation>
    <scope>NUCLEOTIDE SEQUENCE</scope>
    <source>
        <strain evidence="6">HKST-UBA01</strain>
    </source>
</reference>
<dbReference type="PANTHER" id="PTHR36460:SF1">
    <property type="entry name" value="UPF0132 DOMAIN PROTEIN (AFU_ORTHOLOGUE AFUA_3G10255)"/>
    <property type="match status" value="1"/>
</dbReference>
<proteinExistence type="predicted"/>
<evidence type="ECO:0000256" key="4">
    <source>
        <dbReference type="ARBA" id="ARBA00023136"/>
    </source>
</evidence>
<name>A0A955LHG8_UNCKA</name>
<comment type="caution">
    <text evidence="6">The sequence shown here is derived from an EMBL/GenBank/DDBJ whole genome shotgun (WGS) entry which is preliminary data.</text>
</comment>
<evidence type="ECO:0000313" key="7">
    <source>
        <dbReference type="Proteomes" id="UP000701698"/>
    </source>
</evidence>
<dbReference type="InterPro" id="IPR019109">
    <property type="entry name" value="MamF_MmsF"/>
</dbReference>
<dbReference type="EMBL" id="JAGQKX010000127">
    <property type="protein sequence ID" value="MCA9390548.1"/>
    <property type="molecule type" value="Genomic_DNA"/>
</dbReference>
<reference evidence="6" key="1">
    <citation type="submission" date="2020-04" db="EMBL/GenBank/DDBJ databases">
        <authorList>
            <person name="Zhang T."/>
        </authorList>
    </citation>
    <scope>NUCLEOTIDE SEQUENCE</scope>
    <source>
        <strain evidence="6">HKST-UBA01</strain>
    </source>
</reference>
<evidence type="ECO:0000256" key="5">
    <source>
        <dbReference type="SAM" id="Phobius"/>
    </source>
</evidence>
<sequence>MNAALTYFLGWITGIVFLFTEKDDAFIRFHAAQSTIVFGVLTVLSFIPIIQIFTGWIGLILWVFLMYKAYSGEKYSLPTVGELAEQLKDQIGK</sequence>
<evidence type="ECO:0000256" key="1">
    <source>
        <dbReference type="ARBA" id="ARBA00004141"/>
    </source>
</evidence>
<accession>A0A955LHG8</accession>
<comment type="subcellular location">
    <subcellularLocation>
        <location evidence="1">Membrane</location>
        <topology evidence="1">Multi-pass membrane protein</topology>
    </subcellularLocation>
</comment>
<evidence type="ECO:0008006" key="8">
    <source>
        <dbReference type="Google" id="ProtNLM"/>
    </source>
</evidence>